<dbReference type="EMBL" id="CTRP01000008">
    <property type="protein sequence ID" value="CQR72064.1"/>
    <property type="molecule type" value="Genomic_DNA"/>
</dbReference>
<dbReference type="PANTHER" id="PTHR43854:SF1">
    <property type="entry name" value="INDOLEPYRUVATE OXIDOREDUCTASE SUBUNIT IORB"/>
    <property type="match status" value="1"/>
</dbReference>
<evidence type="ECO:0000313" key="4">
    <source>
        <dbReference type="Proteomes" id="UP000049855"/>
    </source>
</evidence>
<organism evidence="3 4">
    <name type="scientific">Sporomusa ovata</name>
    <dbReference type="NCBI Taxonomy" id="2378"/>
    <lineage>
        <taxon>Bacteria</taxon>
        <taxon>Bacillati</taxon>
        <taxon>Bacillota</taxon>
        <taxon>Negativicutes</taxon>
        <taxon>Selenomonadales</taxon>
        <taxon>Sporomusaceae</taxon>
        <taxon>Sporomusa</taxon>
    </lineage>
</organism>
<dbReference type="GO" id="GO:0043805">
    <property type="term" value="F:indolepyruvate ferredoxin oxidoreductase activity"/>
    <property type="evidence" value="ECO:0007669"/>
    <property type="project" value="UniProtKB-EC"/>
</dbReference>
<keyword evidence="4" id="KW-1185">Reference proteome</keyword>
<dbReference type="SUPFAM" id="SSF53323">
    <property type="entry name" value="Pyruvate-ferredoxin oxidoreductase, PFOR, domain III"/>
    <property type="match status" value="1"/>
</dbReference>
<proteinExistence type="predicted"/>
<keyword evidence="1 3" id="KW-0560">Oxidoreductase</keyword>
<dbReference type="InterPro" id="IPR019752">
    <property type="entry name" value="Pyrv/ketoisovalerate_OxRed_cat"/>
</dbReference>
<dbReference type="Proteomes" id="UP000049855">
    <property type="component" value="Unassembled WGS sequence"/>
</dbReference>
<name>A0A0U1KZH3_9FIRM</name>
<dbReference type="InterPro" id="IPR052198">
    <property type="entry name" value="IorB_Oxidoreductase"/>
</dbReference>
<accession>A0A0U1KZH3</accession>
<dbReference type="Gene3D" id="3.40.920.10">
    <property type="entry name" value="Pyruvate-ferredoxin oxidoreductase, PFOR, domain III"/>
    <property type="match status" value="1"/>
</dbReference>
<evidence type="ECO:0000313" key="3">
    <source>
        <dbReference type="EMBL" id="CQR72064.1"/>
    </source>
</evidence>
<dbReference type="InterPro" id="IPR002869">
    <property type="entry name" value="Pyrv_flavodox_OxRed_cen"/>
</dbReference>
<dbReference type="EC" id="1.2.7.8" evidence="3"/>
<keyword evidence="3" id="KW-0670">Pyruvate</keyword>
<protein>
    <submittedName>
        <fullName evidence="3">Indolepyruvate oxidoreductase subunit IorB</fullName>
        <ecNumber evidence="3">1.2.7.8</ecNumber>
    </submittedName>
</protein>
<feature type="domain" description="Pyruvate/ketoisovalerate oxidoreductase catalytic" evidence="2">
    <location>
        <begin position="11"/>
        <end position="190"/>
    </location>
</feature>
<dbReference type="AlphaFoldDB" id="A0A0U1KZH3"/>
<reference evidence="4" key="1">
    <citation type="submission" date="2015-03" db="EMBL/GenBank/DDBJ databases">
        <authorList>
            <person name="Nijsse Bart"/>
        </authorList>
    </citation>
    <scope>NUCLEOTIDE SEQUENCE [LARGE SCALE GENOMIC DNA]</scope>
</reference>
<evidence type="ECO:0000256" key="1">
    <source>
        <dbReference type="ARBA" id="ARBA00023002"/>
    </source>
</evidence>
<sequence length="196" mass="20957">MRIDCLLAGVGGQGTVLASKIIAQTAISNQCFARTSETIGMAQRGGCVVSHVRIGDQNCSPAIPIGMADLIIGFEPAEALRNIGFLKSDGQLLVNINPIIPVTSSLGGSSYQAADMIDYLQSTRRQAVFVDGQKLCAAAGTAKVLNVIMLGVAIKQQLLPFSREEVLTTITENLPAKFLELNRKALEIGYNFQQYV</sequence>
<gene>
    <name evidence="3" type="ORF">SpAn4DRAFT_4753</name>
</gene>
<dbReference type="Pfam" id="PF01558">
    <property type="entry name" value="POR"/>
    <property type="match status" value="1"/>
</dbReference>
<dbReference type="RefSeq" id="WP_021167696.1">
    <property type="nucleotide sequence ID" value="NZ_CTRP01000008.1"/>
</dbReference>
<evidence type="ECO:0000259" key="2">
    <source>
        <dbReference type="Pfam" id="PF01558"/>
    </source>
</evidence>
<dbReference type="PANTHER" id="PTHR43854">
    <property type="entry name" value="INDOLEPYRUVATE OXIDOREDUCTASE SUBUNIT IORB"/>
    <property type="match status" value="1"/>
</dbReference>